<evidence type="ECO:0000313" key="2">
    <source>
        <dbReference type="Proteomes" id="UP000663852"/>
    </source>
</evidence>
<dbReference type="OrthoDB" id="411211at2759"/>
<sequence>MQGRQNGYRQVLNQYRYITGLQNPNVKYVPSDVCPGPEEIAISDKITLVVIDSQWWLHKVDKPGVGSGCDANTEAELLSVLQEIVDRNEDKLLLFAAHHPFVTFGRHGGYYNLKQHIFPFTELNPKLYIPLPVLGSIYPIARGVFGNIQDTKHPVYKNFSRAVDSILSRHPYCIRVAGHEHNLQFIEQNDHYYIVSGAGSKESDITSDDDLLFSSIKTGFATIDMVNNGNVYVKFYSSENDTVDKPLYVKSLGPIDSSHIKKTSYKVPVLPDSVVVVPAKYYQARKFKKWLLGNNYRDEWTTPVKVKVLDLGKEKGSTLQ</sequence>
<evidence type="ECO:0008006" key="3">
    <source>
        <dbReference type="Google" id="ProtNLM"/>
    </source>
</evidence>
<dbReference type="AlphaFoldDB" id="A0A815C8I3"/>
<dbReference type="Proteomes" id="UP000663852">
    <property type="component" value="Unassembled WGS sequence"/>
</dbReference>
<dbReference type="SUPFAM" id="SSF56300">
    <property type="entry name" value="Metallo-dependent phosphatases"/>
    <property type="match status" value="1"/>
</dbReference>
<gene>
    <name evidence="1" type="ORF">EDS130_LOCUS29337</name>
</gene>
<accession>A0A815C8I3</accession>
<proteinExistence type="predicted"/>
<dbReference type="Gene3D" id="3.60.21.10">
    <property type="match status" value="2"/>
</dbReference>
<reference evidence="1" key="1">
    <citation type="submission" date="2021-02" db="EMBL/GenBank/DDBJ databases">
        <authorList>
            <person name="Nowell W R."/>
        </authorList>
    </citation>
    <scope>NUCLEOTIDE SEQUENCE</scope>
</reference>
<organism evidence="1 2">
    <name type="scientific">Adineta ricciae</name>
    <name type="common">Rotifer</name>
    <dbReference type="NCBI Taxonomy" id="249248"/>
    <lineage>
        <taxon>Eukaryota</taxon>
        <taxon>Metazoa</taxon>
        <taxon>Spiralia</taxon>
        <taxon>Gnathifera</taxon>
        <taxon>Rotifera</taxon>
        <taxon>Eurotatoria</taxon>
        <taxon>Bdelloidea</taxon>
        <taxon>Adinetida</taxon>
        <taxon>Adinetidae</taxon>
        <taxon>Adineta</taxon>
    </lineage>
</organism>
<comment type="caution">
    <text evidence="1">The sequence shown here is derived from an EMBL/GenBank/DDBJ whole genome shotgun (WGS) entry which is preliminary data.</text>
</comment>
<dbReference type="EMBL" id="CAJNOJ010000197">
    <property type="protein sequence ID" value="CAF1277096.1"/>
    <property type="molecule type" value="Genomic_DNA"/>
</dbReference>
<evidence type="ECO:0000313" key="1">
    <source>
        <dbReference type="EMBL" id="CAF1277096.1"/>
    </source>
</evidence>
<protein>
    <recommendedName>
        <fullName evidence="3">Calcineurin-like phosphoesterase domain-containing protein</fullName>
    </recommendedName>
</protein>
<dbReference type="InterPro" id="IPR029052">
    <property type="entry name" value="Metallo-depent_PP-like"/>
</dbReference>
<name>A0A815C8I3_ADIRI</name>